<protein>
    <submittedName>
        <fullName evidence="1">Uncharacterized protein</fullName>
    </submittedName>
</protein>
<dbReference type="RefSeq" id="WP_058183245.1">
    <property type="nucleotide sequence ID" value="NZ_LMTZ01000019.1"/>
</dbReference>
<evidence type="ECO:0000313" key="2">
    <source>
        <dbReference type="Proteomes" id="UP000053372"/>
    </source>
</evidence>
<reference evidence="1 2" key="1">
    <citation type="journal article" date="2015" name="Genome Announc.">
        <title>Draft Genome of the Euendolithic (true boring) Cyanobacterium Mastigocoleus testarum strain BC008.</title>
        <authorList>
            <person name="Guida B.S."/>
            <person name="Garcia-Pichel F."/>
        </authorList>
    </citation>
    <scope>NUCLEOTIDE SEQUENCE [LARGE SCALE GENOMIC DNA]</scope>
    <source>
        <strain evidence="1 2">BC008</strain>
    </source>
</reference>
<accession>A0A0V7ZYC4</accession>
<dbReference type="EMBL" id="LMTZ01000019">
    <property type="protein sequence ID" value="KST69572.1"/>
    <property type="molecule type" value="Genomic_DNA"/>
</dbReference>
<dbReference type="Proteomes" id="UP000053372">
    <property type="component" value="Unassembled WGS sequence"/>
</dbReference>
<comment type="caution">
    <text evidence="1">The sequence shown here is derived from an EMBL/GenBank/DDBJ whole genome shotgun (WGS) entry which is preliminary data.</text>
</comment>
<proteinExistence type="predicted"/>
<dbReference type="AlphaFoldDB" id="A0A0V7ZYC4"/>
<keyword evidence="2" id="KW-1185">Reference proteome</keyword>
<sequence>MFKKSKVRKPPFIIHKCRVLIDSECSTAGIRSRLTPFLNESEIHILEGKNLRREIRKGNPVIELKTTNGTWQVKNIGKRNGRYLWDLYFFSYYCILV</sequence>
<evidence type="ECO:0000313" key="1">
    <source>
        <dbReference type="EMBL" id="KST69572.1"/>
    </source>
</evidence>
<gene>
    <name evidence="1" type="ORF">BC008_04525</name>
</gene>
<name>A0A0V7ZYC4_9CYAN</name>
<organism evidence="1 2">
    <name type="scientific">Mastigocoleus testarum BC008</name>
    <dbReference type="NCBI Taxonomy" id="371196"/>
    <lineage>
        <taxon>Bacteria</taxon>
        <taxon>Bacillati</taxon>
        <taxon>Cyanobacteriota</taxon>
        <taxon>Cyanophyceae</taxon>
        <taxon>Nostocales</taxon>
        <taxon>Hapalosiphonaceae</taxon>
        <taxon>Mastigocoleus</taxon>
    </lineage>
</organism>
<dbReference type="OrthoDB" id="515598at2"/>